<organism evidence="1 2">
    <name type="scientific">Solanum verrucosum</name>
    <dbReference type="NCBI Taxonomy" id="315347"/>
    <lineage>
        <taxon>Eukaryota</taxon>
        <taxon>Viridiplantae</taxon>
        <taxon>Streptophyta</taxon>
        <taxon>Embryophyta</taxon>
        <taxon>Tracheophyta</taxon>
        <taxon>Spermatophyta</taxon>
        <taxon>Magnoliopsida</taxon>
        <taxon>eudicotyledons</taxon>
        <taxon>Gunneridae</taxon>
        <taxon>Pentapetalae</taxon>
        <taxon>asterids</taxon>
        <taxon>lamiids</taxon>
        <taxon>Solanales</taxon>
        <taxon>Solanaceae</taxon>
        <taxon>Solanoideae</taxon>
        <taxon>Solaneae</taxon>
        <taxon>Solanum</taxon>
    </lineage>
</organism>
<name>A0AAF0QPA3_SOLVR</name>
<reference evidence="1" key="1">
    <citation type="submission" date="2023-08" db="EMBL/GenBank/DDBJ databases">
        <title>A de novo genome assembly of Solanum verrucosum Schlechtendal, a Mexican diploid species geographically isolated from the other diploid A-genome species in potato relatives.</title>
        <authorList>
            <person name="Hosaka K."/>
        </authorList>
    </citation>
    <scope>NUCLEOTIDE SEQUENCE</scope>
    <source>
        <tissue evidence="1">Young leaves</tissue>
    </source>
</reference>
<evidence type="ECO:0000313" key="2">
    <source>
        <dbReference type="Proteomes" id="UP001234989"/>
    </source>
</evidence>
<gene>
    <name evidence="1" type="ORF">MTR67_018180</name>
</gene>
<dbReference type="Proteomes" id="UP001234989">
    <property type="component" value="Chromosome 4"/>
</dbReference>
<evidence type="ECO:0000313" key="1">
    <source>
        <dbReference type="EMBL" id="WMV24795.1"/>
    </source>
</evidence>
<protein>
    <submittedName>
        <fullName evidence="1">Uncharacterized protein</fullName>
    </submittedName>
</protein>
<keyword evidence="2" id="KW-1185">Reference proteome</keyword>
<accession>A0AAF0QPA3</accession>
<proteinExistence type="predicted"/>
<sequence>MGLFFIMMLQESD</sequence>
<dbReference type="EMBL" id="CP133615">
    <property type="protein sequence ID" value="WMV24795.1"/>
    <property type="molecule type" value="Genomic_DNA"/>
</dbReference>